<protein>
    <submittedName>
        <fullName evidence="1">Uncharacterized protein</fullName>
    </submittedName>
</protein>
<dbReference type="AlphaFoldDB" id="A0A382FDX0"/>
<accession>A0A382FDX0</accession>
<proteinExistence type="predicted"/>
<gene>
    <name evidence="1" type="ORF">METZ01_LOCUS213686</name>
</gene>
<dbReference type="Pfam" id="PF19649">
    <property type="entry name" value="DUF6152"/>
    <property type="match status" value="1"/>
</dbReference>
<dbReference type="EMBL" id="UINC01049264">
    <property type="protein sequence ID" value="SVB60832.1"/>
    <property type="molecule type" value="Genomic_DNA"/>
</dbReference>
<dbReference type="InterPro" id="IPR046150">
    <property type="entry name" value="DUF6152"/>
</dbReference>
<sequence>MPVIKFQSGRWVRRFSGVVLAAVLASVSSAYAHHNTAKFDFRSYETIEGIIKVADFRNPHSLIILEVTDENGQIMEHSIEGHSRNIIRRSGLTAEMVQPGVRVTLYFAPSRTDNDMFMRALRLPDGRVLNPGVTAIPEEDIRGDQE</sequence>
<organism evidence="1">
    <name type="scientific">marine metagenome</name>
    <dbReference type="NCBI Taxonomy" id="408172"/>
    <lineage>
        <taxon>unclassified sequences</taxon>
        <taxon>metagenomes</taxon>
        <taxon>ecological metagenomes</taxon>
    </lineage>
</organism>
<reference evidence="1" key="1">
    <citation type="submission" date="2018-05" db="EMBL/GenBank/DDBJ databases">
        <authorList>
            <person name="Lanie J.A."/>
            <person name="Ng W.-L."/>
            <person name="Kazmierczak K.M."/>
            <person name="Andrzejewski T.M."/>
            <person name="Davidsen T.M."/>
            <person name="Wayne K.J."/>
            <person name="Tettelin H."/>
            <person name="Glass J.I."/>
            <person name="Rusch D."/>
            <person name="Podicherti R."/>
            <person name="Tsui H.-C.T."/>
            <person name="Winkler M.E."/>
        </authorList>
    </citation>
    <scope>NUCLEOTIDE SEQUENCE</scope>
</reference>
<evidence type="ECO:0000313" key="1">
    <source>
        <dbReference type="EMBL" id="SVB60832.1"/>
    </source>
</evidence>
<name>A0A382FDX0_9ZZZZ</name>